<keyword evidence="9" id="KW-0406">Ion transport</keyword>
<dbReference type="InterPro" id="IPR011662">
    <property type="entry name" value="Secretin/TonB_short_N"/>
</dbReference>
<evidence type="ECO:0000256" key="13">
    <source>
        <dbReference type="ARBA" id="ARBA00023237"/>
    </source>
</evidence>
<dbReference type="EMBL" id="PUEJ01000001">
    <property type="protein sequence ID" value="PRH89194.1"/>
    <property type="molecule type" value="Genomic_DNA"/>
</dbReference>
<dbReference type="FunFam" id="2.170.130.10:FF:000001">
    <property type="entry name" value="Catecholate siderophore TonB-dependent receptor"/>
    <property type="match status" value="1"/>
</dbReference>
<organism evidence="17 18">
    <name type="scientific">Labrys okinawensis</name>
    <dbReference type="NCBI Taxonomy" id="346911"/>
    <lineage>
        <taxon>Bacteria</taxon>
        <taxon>Pseudomonadati</taxon>
        <taxon>Pseudomonadota</taxon>
        <taxon>Alphaproteobacteria</taxon>
        <taxon>Hyphomicrobiales</taxon>
        <taxon>Xanthobacteraceae</taxon>
        <taxon>Labrys</taxon>
    </lineage>
</organism>
<accession>A0A2S9QIM6</accession>
<keyword evidence="3 14" id="KW-0813">Transport</keyword>
<dbReference type="Gene3D" id="3.55.50.30">
    <property type="match status" value="1"/>
</dbReference>
<protein>
    <submittedName>
        <fullName evidence="17">TonB-dependent siderophore receptor</fullName>
    </submittedName>
</protein>
<keyword evidence="12 17" id="KW-0675">Receptor</keyword>
<evidence type="ECO:0000256" key="15">
    <source>
        <dbReference type="RuleBase" id="RU003357"/>
    </source>
</evidence>
<dbReference type="RefSeq" id="WP_105860160.1">
    <property type="nucleotide sequence ID" value="NZ_PUEJ01000001.1"/>
</dbReference>
<keyword evidence="11 14" id="KW-0472">Membrane</keyword>
<dbReference type="NCBIfam" id="TIGR01783">
    <property type="entry name" value="TonB-siderophor"/>
    <property type="match status" value="1"/>
</dbReference>
<keyword evidence="13 14" id="KW-0998">Cell outer membrane</keyword>
<evidence type="ECO:0000256" key="6">
    <source>
        <dbReference type="ARBA" id="ARBA00022692"/>
    </source>
</evidence>
<dbReference type="InterPro" id="IPR010105">
    <property type="entry name" value="TonB_sidphr_rcpt"/>
</dbReference>
<comment type="caution">
    <text evidence="17">The sequence shown here is derived from an EMBL/GenBank/DDBJ whole genome shotgun (WGS) entry which is preliminary data.</text>
</comment>
<dbReference type="PANTHER" id="PTHR32552">
    <property type="entry name" value="FERRICHROME IRON RECEPTOR-RELATED"/>
    <property type="match status" value="1"/>
</dbReference>
<evidence type="ECO:0000256" key="12">
    <source>
        <dbReference type="ARBA" id="ARBA00023170"/>
    </source>
</evidence>
<dbReference type="Pfam" id="PF00593">
    <property type="entry name" value="TonB_dep_Rec_b-barrel"/>
    <property type="match status" value="1"/>
</dbReference>
<dbReference type="SMART" id="SM00965">
    <property type="entry name" value="STN"/>
    <property type="match status" value="1"/>
</dbReference>
<evidence type="ECO:0000256" key="2">
    <source>
        <dbReference type="ARBA" id="ARBA00009810"/>
    </source>
</evidence>
<evidence type="ECO:0000256" key="5">
    <source>
        <dbReference type="ARBA" id="ARBA00022496"/>
    </source>
</evidence>
<evidence type="ECO:0000256" key="4">
    <source>
        <dbReference type="ARBA" id="ARBA00022452"/>
    </source>
</evidence>
<dbReference type="Pfam" id="PF07660">
    <property type="entry name" value="STN"/>
    <property type="match status" value="1"/>
</dbReference>
<dbReference type="AlphaFoldDB" id="A0A2S9QIM6"/>
<sequence length="797" mass="85797">MELARGFRGGLSGWALSSALMASSVIVSMPLLVPANAQAAQVQFTIPKGPLSQALAAFGRQSGLQITYLPAIARGKSSPGIAGSATPQQALSRLLRGTGLSYTFTNSSTVAITAPIVRDETASIPGAIELDPVVVESGGDGSTGYVARRSVAGTKTNTPLIETPQSVTVLTRKELTDRNVQSLTQAVAYTPGVRTESAGFDSRFDSFSIRGFDVTYNGIYRDGLRLPGANMAVFKVDPYNVENISVLRGPSSALYGLGSPGGLVDITSKLPVDTRFGEVALEGGNRDHIQGNFDIGGPIDAQQTLLYRLTGTLRDGKTANVLGGGDDKLASLAPAFTWRPNDQTTLTILGEYLQAKTPAAFPFYTWAGSPSNQYAQSDPDYNSLEQSQYRIGYQFEHKFDDTFTFRQKLRYGAADTEVRFTGITSVDTDAMIAKRYTGYVHDRLKALAVDNQLQADFSTGPVEHKMLVGLDYSNLTLRSGVGYGTAPDLDLTTGASLGAFTDPPFNSSNMSQRQNQLGLYVQEQAKYNNWVLTLTGRQDWVRTKTYERLSDSRQSANDNAFTGRVGLTYLFDNGLAPYVSYSTSFNPNLGSADGVAFKPTTGRQIEGGVKYAPAWFDGMVTASVFDITQDGGIVSIGNVSTQRGKIRGRGFELEAVANLGAGFSLRGAYTFLDLKTITGDVGTVGKVPTATPRNSFSTWVDYQAPGDIALAGFGAGLGLRYIGESYGDAKNTFKNDAVALVDAKLSYDLGQIRRGLKGWDVQANARNLFDKKYVTCEAGFCYQGARRVMTASLRYRW</sequence>
<evidence type="ECO:0000256" key="10">
    <source>
        <dbReference type="ARBA" id="ARBA00023077"/>
    </source>
</evidence>
<evidence type="ECO:0000256" key="11">
    <source>
        <dbReference type="ARBA" id="ARBA00023136"/>
    </source>
</evidence>
<evidence type="ECO:0000256" key="8">
    <source>
        <dbReference type="ARBA" id="ARBA00023004"/>
    </source>
</evidence>
<evidence type="ECO:0000256" key="3">
    <source>
        <dbReference type="ARBA" id="ARBA00022448"/>
    </source>
</evidence>
<dbReference type="Pfam" id="PF07715">
    <property type="entry name" value="Plug"/>
    <property type="match status" value="1"/>
</dbReference>
<evidence type="ECO:0000259" key="16">
    <source>
        <dbReference type="SMART" id="SM00965"/>
    </source>
</evidence>
<comment type="subcellular location">
    <subcellularLocation>
        <location evidence="1 14">Cell outer membrane</location>
        <topology evidence="1 14">Multi-pass membrane protein</topology>
    </subcellularLocation>
</comment>
<evidence type="ECO:0000256" key="7">
    <source>
        <dbReference type="ARBA" id="ARBA00022729"/>
    </source>
</evidence>
<dbReference type="PROSITE" id="PS52016">
    <property type="entry name" value="TONB_DEPENDENT_REC_3"/>
    <property type="match status" value="1"/>
</dbReference>
<dbReference type="InterPro" id="IPR012910">
    <property type="entry name" value="Plug_dom"/>
</dbReference>
<dbReference type="Proteomes" id="UP000237682">
    <property type="component" value="Unassembled WGS sequence"/>
</dbReference>
<proteinExistence type="inferred from homology"/>
<keyword evidence="5" id="KW-0410">Iron transport</keyword>
<dbReference type="Gene3D" id="2.170.130.10">
    <property type="entry name" value="TonB-dependent receptor, plug domain"/>
    <property type="match status" value="1"/>
</dbReference>
<dbReference type="InterPro" id="IPR000531">
    <property type="entry name" value="Beta-barrel_TonB"/>
</dbReference>
<gene>
    <name evidence="17" type="ORF">C5L14_00960</name>
</gene>
<reference evidence="17 18" key="1">
    <citation type="submission" date="2018-02" db="EMBL/GenBank/DDBJ databases">
        <title>Whole genome sequencing of endophytic bacterium.</title>
        <authorList>
            <person name="Eedara R."/>
            <person name="Podile A.R."/>
        </authorList>
    </citation>
    <scope>NUCLEOTIDE SEQUENCE [LARGE SCALE GENOMIC DNA]</scope>
    <source>
        <strain evidence="17 18">RP1T</strain>
    </source>
</reference>
<name>A0A2S9QIM6_9HYPH</name>
<keyword evidence="7" id="KW-0732">Signal</keyword>
<dbReference type="PANTHER" id="PTHR32552:SF68">
    <property type="entry name" value="FERRICHROME OUTER MEMBRANE TRANSPORTER_PHAGE RECEPTOR"/>
    <property type="match status" value="1"/>
</dbReference>
<keyword evidence="4 14" id="KW-1134">Transmembrane beta strand</keyword>
<evidence type="ECO:0000256" key="9">
    <source>
        <dbReference type="ARBA" id="ARBA00023065"/>
    </source>
</evidence>
<dbReference type="GO" id="GO:0015891">
    <property type="term" value="P:siderophore transport"/>
    <property type="evidence" value="ECO:0007669"/>
    <property type="project" value="InterPro"/>
</dbReference>
<evidence type="ECO:0000256" key="1">
    <source>
        <dbReference type="ARBA" id="ARBA00004571"/>
    </source>
</evidence>
<dbReference type="InterPro" id="IPR036942">
    <property type="entry name" value="Beta-barrel_TonB_sf"/>
</dbReference>
<dbReference type="OrthoDB" id="9760333at2"/>
<dbReference type="CDD" id="cd01347">
    <property type="entry name" value="ligand_gated_channel"/>
    <property type="match status" value="1"/>
</dbReference>
<keyword evidence="10 15" id="KW-0798">TonB box</keyword>
<keyword evidence="8" id="KW-0408">Iron</keyword>
<dbReference type="GO" id="GO:0009279">
    <property type="term" value="C:cell outer membrane"/>
    <property type="evidence" value="ECO:0007669"/>
    <property type="project" value="UniProtKB-SubCell"/>
</dbReference>
<dbReference type="GO" id="GO:0038023">
    <property type="term" value="F:signaling receptor activity"/>
    <property type="evidence" value="ECO:0007669"/>
    <property type="project" value="InterPro"/>
</dbReference>
<comment type="similarity">
    <text evidence="2 14 15">Belongs to the TonB-dependent receptor family.</text>
</comment>
<dbReference type="InterPro" id="IPR037066">
    <property type="entry name" value="Plug_dom_sf"/>
</dbReference>
<evidence type="ECO:0000313" key="17">
    <source>
        <dbReference type="EMBL" id="PRH89194.1"/>
    </source>
</evidence>
<evidence type="ECO:0000256" key="14">
    <source>
        <dbReference type="PROSITE-ProRule" id="PRU01360"/>
    </source>
</evidence>
<feature type="domain" description="Secretin/TonB short N-terminal" evidence="16">
    <location>
        <begin position="64"/>
        <end position="115"/>
    </location>
</feature>
<dbReference type="SUPFAM" id="SSF56935">
    <property type="entry name" value="Porins"/>
    <property type="match status" value="1"/>
</dbReference>
<keyword evidence="6 14" id="KW-0812">Transmembrane</keyword>
<evidence type="ECO:0000313" key="18">
    <source>
        <dbReference type="Proteomes" id="UP000237682"/>
    </source>
</evidence>
<keyword evidence="18" id="KW-1185">Reference proteome</keyword>
<dbReference type="InterPro" id="IPR039426">
    <property type="entry name" value="TonB-dep_rcpt-like"/>
</dbReference>
<dbReference type="GO" id="GO:0015344">
    <property type="term" value="F:siderophore uptake transmembrane transporter activity"/>
    <property type="evidence" value="ECO:0007669"/>
    <property type="project" value="TreeGrafter"/>
</dbReference>
<dbReference type="Gene3D" id="2.40.170.20">
    <property type="entry name" value="TonB-dependent receptor, beta-barrel domain"/>
    <property type="match status" value="1"/>
</dbReference>